<dbReference type="SUPFAM" id="SSF56266">
    <property type="entry name" value="DmpA/ArgJ-like"/>
    <property type="match status" value="1"/>
</dbReference>
<organism evidence="2 3">
    <name type="scientific">Aedoeadaptatus acetigenes</name>
    <dbReference type="NCBI Taxonomy" id="2981723"/>
    <lineage>
        <taxon>Bacteria</taxon>
        <taxon>Bacillati</taxon>
        <taxon>Bacillota</taxon>
        <taxon>Tissierellia</taxon>
        <taxon>Tissierellales</taxon>
        <taxon>Peptoniphilaceae</taxon>
        <taxon>Aedoeadaptatus</taxon>
    </lineage>
</organism>
<dbReference type="PANTHER" id="PTHR36512">
    <property type="entry name" value="D-AMINOPEPTIDASE"/>
    <property type="match status" value="1"/>
</dbReference>
<dbReference type="Gene3D" id="3.60.70.12">
    <property type="entry name" value="L-amino peptidase D-ALA esterase/amidase"/>
    <property type="match status" value="1"/>
</dbReference>
<proteinExistence type="inferred from homology"/>
<dbReference type="CDD" id="cd02252">
    <property type="entry name" value="nylC_like"/>
    <property type="match status" value="1"/>
</dbReference>
<dbReference type="PANTHER" id="PTHR36512:SF3">
    <property type="entry name" value="BLR5678 PROTEIN"/>
    <property type="match status" value="1"/>
</dbReference>
<sequence>MYSGHLTDVANIAVGHKEDETGGTGVTVILAPEGSTAGVDVRGGAPGTRECVLLGPTYAVSEVHAIVLSGGSAFGLDSATGVMEGLRDDGIGFDVGVGVVPIVPAAVLFDLTYKRPDAWPDKAMGRAAYDAASVDDKRQGAIGAGCGATVAKTMGPAYAKKSGVGSASMTVGDVVFSALVVVNAFGHIQDAETGEILAAPEVDGITYSVEEALLKGAVDFEKGKHQNTTLGVVATNGRFSKTELCKLASVAHNGYAKSISPVHTGLDGDTIFSLATNEVDCSMQLAEYYLPKVMARAVANSLYSV</sequence>
<name>A0ABV1JA31_9FIRM</name>
<keyword evidence="3" id="KW-1185">Reference proteome</keyword>
<comment type="caution">
    <text evidence="2">The sequence shown here is derived from an EMBL/GenBank/DDBJ whole genome shotgun (WGS) entry which is preliminary data.</text>
</comment>
<evidence type="ECO:0000256" key="1">
    <source>
        <dbReference type="ARBA" id="ARBA00007068"/>
    </source>
</evidence>
<evidence type="ECO:0000313" key="3">
    <source>
        <dbReference type="Proteomes" id="UP001481872"/>
    </source>
</evidence>
<dbReference type="Proteomes" id="UP001481872">
    <property type="component" value="Unassembled WGS sequence"/>
</dbReference>
<comment type="similarity">
    <text evidence="1">Belongs to the peptidase S58 family.</text>
</comment>
<protein>
    <submittedName>
        <fullName evidence="2">P1 family peptidase</fullName>
    </submittedName>
</protein>
<accession>A0ABV1JA31</accession>
<evidence type="ECO:0000313" key="2">
    <source>
        <dbReference type="EMBL" id="MEQ3354067.1"/>
    </source>
</evidence>
<dbReference type="Pfam" id="PF03576">
    <property type="entry name" value="Peptidase_S58"/>
    <property type="match status" value="1"/>
</dbReference>
<gene>
    <name evidence="2" type="ORF">AAA081_07150</name>
</gene>
<dbReference type="RefSeq" id="WP_349054374.1">
    <property type="nucleotide sequence ID" value="NZ_JBBNPS010000021.1"/>
</dbReference>
<dbReference type="EMBL" id="JBBNPS010000021">
    <property type="protein sequence ID" value="MEQ3354067.1"/>
    <property type="molecule type" value="Genomic_DNA"/>
</dbReference>
<dbReference type="InterPro" id="IPR005321">
    <property type="entry name" value="Peptidase_S58_DmpA"/>
</dbReference>
<reference evidence="2 3" key="1">
    <citation type="submission" date="2024-04" db="EMBL/GenBank/DDBJ databases">
        <title>Human intestinal bacterial collection.</title>
        <authorList>
            <person name="Pauvert C."/>
            <person name="Hitch T.C.A."/>
            <person name="Clavel T."/>
        </authorList>
    </citation>
    <scope>NUCLEOTIDE SEQUENCE [LARGE SCALE GENOMIC DNA]</scope>
    <source>
        <strain evidence="2 3">CLA-SR-H026</strain>
    </source>
</reference>
<dbReference type="InterPro" id="IPR016117">
    <property type="entry name" value="ArgJ-like_dom_sf"/>
</dbReference>